<organism evidence="2 3">
    <name type="scientific">Rhodovibrio sodomensis</name>
    <dbReference type="NCBI Taxonomy" id="1088"/>
    <lineage>
        <taxon>Bacteria</taxon>
        <taxon>Pseudomonadati</taxon>
        <taxon>Pseudomonadota</taxon>
        <taxon>Alphaproteobacteria</taxon>
        <taxon>Rhodospirillales</taxon>
        <taxon>Rhodovibrionaceae</taxon>
        <taxon>Rhodovibrio</taxon>
    </lineage>
</organism>
<feature type="transmembrane region" description="Helical" evidence="1">
    <location>
        <begin position="208"/>
        <end position="228"/>
    </location>
</feature>
<comment type="caution">
    <text evidence="2">The sequence shown here is derived from an EMBL/GenBank/DDBJ whole genome shotgun (WGS) entry which is preliminary data.</text>
</comment>
<feature type="transmembrane region" description="Helical" evidence="1">
    <location>
        <begin position="115"/>
        <end position="142"/>
    </location>
</feature>
<evidence type="ECO:0000313" key="3">
    <source>
        <dbReference type="Proteomes" id="UP001296873"/>
    </source>
</evidence>
<dbReference type="Pfam" id="PF09955">
    <property type="entry name" value="DUF2189"/>
    <property type="match status" value="1"/>
</dbReference>
<dbReference type="InterPro" id="IPR018692">
    <property type="entry name" value="DUF2189"/>
</dbReference>
<proteinExistence type="predicted"/>
<dbReference type="EMBL" id="NRRL01000035">
    <property type="protein sequence ID" value="MBK1668989.1"/>
    <property type="molecule type" value="Genomic_DNA"/>
</dbReference>
<sequence length="258" mass="27942">MPMEDAREHQRVFVRQITRDDLRDALDRGAHDFFQKPTHVVFLVAIYPVVALLLSRLTFGYEVLPILFPLAAGFALLGPLAAIGLYELSRRRELGQQPSWYHAFQVLQSPAIKSIVGLGLILAAIFVVWLAVAWGIFAATLGEVPSSIGGFLSAVFTTAEGWTMMIVGNLVGAVFALGVLAISWVSFPMIIDQHVDVATAVKTSLRAVIGNPVPAVTWGLIVVIGLILGSLPLFVGLAITLPVLGHATWHVYRKLVSV</sequence>
<feature type="transmembrane region" description="Helical" evidence="1">
    <location>
        <begin position="234"/>
        <end position="252"/>
    </location>
</feature>
<keyword evidence="1" id="KW-0472">Membrane</keyword>
<accession>A0ABS1DGM2</accession>
<dbReference type="Proteomes" id="UP001296873">
    <property type="component" value="Unassembled WGS sequence"/>
</dbReference>
<protein>
    <recommendedName>
        <fullName evidence="4">DUF2189 domain-containing protein</fullName>
    </recommendedName>
</protein>
<keyword evidence="3" id="KW-1185">Reference proteome</keyword>
<evidence type="ECO:0008006" key="4">
    <source>
        <dbReference type="Google" id="ProtNLM"/>
    </source>
</evidence>
<evidence type="ECO:0000313" key="2">
    <source>
        <dbReference type="EMBL" id="MBK1668989.1"/>
    </source>
</evidence>
<feature type="transmembrane region" description="Helical" evidence="1">
    <location>
        <begin position="162"/>
        <end position="187"/>
    </location>
</feature>
<keyword evidence="1" id="KW-0812">Transmembrane</keyword>
<evidence type="ECO:0000256" key="1">
    <source>
        <dbReference type="SAM" id="Phobius"/>
    </source>
</evidence>
<name>A0ABS1DGM2_9PROT</name>
<keyword evidence="1" id="KW-1133">Transmembrane helix</keyword>
<gene>
    <name evidence="2" type="ORF">CKO28_13205</name>
</gene>
<feature type="transmembrane region" description="Helical" evidence="1">
    <location>
        <begin position="40"/>
        <end position="60"/>
    </location>
</feature>
<feature type="transmembrane region" description="Helical" evidence="1">
    <location>
        <begin position="66"/>
        <end position="86"/>
    </location>
</feature>
<reference evidence="2 3" key="1">
    <citation type="journal article" date="2020" name="Microorganisms">
        <title>Osmotic Adaptation and Compatible Solute Biosynthesis of Phototrophic Bacteria as Revealed from Genome Analyses.</title>
        <authorList>
            <person name="Imhoff J.F."/>
            <person name="Rahn T."/>
            <person name="Kunzel S."/>
            <person name="Keller A."/>
            <person name="Neulinger S.C."/>
        </authorList>
    </citation>
    <scope>NUCLEOTIDE SEQUENCE [LARGE SCALE GENOMIC DNA]</scope>
    <source>
        <strain evidence="2 3">DSM 9895</strain>
    </source>
</reference>